<reference evidence="2 3" key="2">
    <citation type="submission" date="2018-11" db="EMBL/GenBank/DDBJ databases">
        <authorList>
            <consortium name="Pathogen Informatics"/>
        </authorList>
    </citation>
    <scope>NUCLEOTIDE SEQUENCE [LARGE SCALE GENOMIC DNA]</scope>
</reference>
<name>A0A183JAD0_9BILA</name>
<evidence type="ECO:0000256" key="1">
    <source>
        <dbReference type="SAM" id="MobiDB-lite"/>
    </source>
</evidence>
<dbReference type="EMBL" id="UZAM01018995">
    <property type="protein sequence ID" value="VDP52119.1"/>
    <property type="molecule type" value="Genomic_DNA"/>
</dbReference>
<protein>
    <submittedName>
        <fullName evidence="2 4">Uncharacterized protein</fullName>
    </submittedName>
</protein>
<sequence length="92" mass="10422">MSISKPTFPSDITLNIPTKPMRIPRPKVENMEFVTTGRNSGFYKATWIRDKPTSKLPSAMEITENIKEQIGQAVKERENKDKNENSGLDGKL</sequence>
<dbReference type="AlphaFoldDB" id="A0A183JAD0"/>
<evidence type="ECO:0000313" key="4">
    <source>
        <dbReference type="WBParaSite" id="SBAD_0001324101-mRNA-1"/>
    </source>
</evidence>
<organism evidence="4">
    <name type="scientific">Soboliphyme baturini</name>
    <dbReference type="NCBI Taxonomy" id="241478"/>
    <lineage>
        <taxon>Eukaryota</taxon>
        <taxon>Metazoa</taxon>
        <taxon>Ecdysozoa</taxon>
        <taxon>Nematoda</taxon>
        <taxon>Enoplea</taxon>
        <taxon>Dorylaimia</taxon>
        <taxon>Dioctophymatida</taxon>
        <taxon>Dioctophymatoidea</taxon>
        <taxon>Soboliphymatidae</taxon>
        <taxon>Soboliphyme</taxon>
    </lineage>
</organism>
<reference evidence="4" key="1">
    <citation type="submission" date="2016-06" db="UniProtKB">
        <authorList>
            <consortium name="WormBaseParasite"/>
        </authorList>
    </citation>
    <scope>IDENTIFICATION</scope>
</reference>
<feature type="compositionally biased region" description="Basic and acidic residues" evidence="1">
    <location>
        <begin position="74"/>
        <end position="92"/>
    </location>
</feature>
<dbReference type="WBParaSite" id="SBAD_0001324101-mRNA-1">
    <property type="protein sequence ID" value="SBAD_0001324101-mRNA-1"/>
    <property type="gene ID" value="SBAD_0001324101"/>
</dbReference>
<feature type="region of interest" description="Disordered" evidence="1">
    <location>
        <begin position="1"/>
        <end position="23"/>
    </location>
</feature>
<feature type="region of interest" description="Disordered" evidence="1">
    <location>
        <begin position="71"/>
        <end position="92"/>
    </location>
</feature>
<feature type="compositionally biased region" description="Polar residues" evidence="1">
    <location>
        <begin position="1"/>
        <end position="16"/>
    </location>
</feature>
<proteinExistence type="predicted"/>
<gene>
    <name evidence="2" type="ORF">SBAD_LOCUS12828</name>
</gene>
<keyword evidence="3" id="KW-1185">Reference proteome</keyword>
<evidence type="ECO:0000313" key="3">
    <source>
        <dbReference type="Proteomes" id="UP000270296"/>
    </source>
</evidence>
<accession>A0A183JAD0</accession>
<evidence type="ECO:0000313" key="2">
    <source>
        <dbReference type="EMBL" id="VDP52119.1"/>
    </source>
</evidence>
<dbReference type="Proteomes" id="UP000270296">
    <property type="component" value="Unassembled WGS sequence"/>
</dbReference>